<dbReference type="Proteomes" id="UP000310066">
    <property type="component" value="Unassembled WGS sequence"/>
</dbReference>
<accession>A0A4U0USS6</accession>
<dbReference type="AlphaFoldDB" id="A0A4U0USS6"/>
<proteinExistence type="predicted"/>
<dbReference type="GO" id="GO:0043248">
    <property type="term" value="P:proteasome assembly"/>
    <property type="evidence" value="ECO:0007669"/>
    <property type="project" value="InterPro"/>
</dbReference>
<dbReference type="Gene3D" id="3.30.230.100">
    <property type="match status" value="1"/>
</dbReference>
<reference evidence="1 2" key="1">
    <citation type="submission" date="2017-03" db="EMBL/GenBank/DDBJ databases">
        <title>Genomes of endolithic fungi from Antarctica.</title>
        <authorList>
            <person name="Coleine C."/>
            <person name="Masonjones S."/>
            <person name="Stajich J.E."/>
        </authorList>
    </citation>
    <scope>NUCLEOTIDE SEQUENCE [LARGE SCALE GENOMIC DNA]</scope>
    <source>
        <strain evidence="1 2">CCFEE 5311</strain>
    </source>
</reference>
<dbReference type="InterPro" id="IPR032157">
    <property type="entry name" value="PAC4"/>
</dbReference>
<gene>
    <name evidence="1" type="ORF">B0A54_11140</name>
</gene>
<comment type="caution">
    <text evidence="1">The sequence shown here is derived from an EMBL/GenBank/DDBJ whole genome shotgun (WGS) entry which is preliminary data.</text>
</comment>
<dbReference type="EMBL" id="NAJP01000047">
    <property type="protein sequence ID" value="TKA38126.1"/>
    <property type="molecule type" value="Genomic_DNA"/>
</dbReference>
<name>A0A4U0USS6_9PEZI</name>
<dbReference type="OrthoDB" id="5407417at2759"/>
<evidence type="ECO:0000313" key="2">
    <source>
        <dbReference type="Proteomes" id="UP000310066"/>
    </source>
</evidence>
<protein>
    <submittedName>
        <fullName evidence="1">Uncharacterized protein</fullName>
    </submittedName>
</protein>
<organism evidence="1 2">
    <name type="scientific">Friedmanniomyces endolithicus</name>
    <dbReference type="NCBI Taxonomy" id="329885"/>
    <lineage>
        <taxon>Eukaryota</taxon>
        <taxon>Fungi</taxon>
        <taxon>Dikarya</taxon>
        <taxon>Ascomycota</taxon>
        <taxon>Pezizomycotina</taxon>
        <taxon>Dothideomycetes</taxon>
        <taxon>Dothideomycetidae</taxon>
        <taxon>Mycosphaerellales</taxon>
        <taxon>Teratosphaeriaceae</taxon>
        <taxon>Friedmanniomyces</taxon>
    </lineage>
</organism>
<dbReference type="Pfam" id="PF16093">
    <property type="entry name" value="PAC4"/>
    <property type="match status" value="1"/>
</dbReference>
<evidence type="ECO:0000313" key="1">
    <source>
        <dbReference type="EMBL" id="TKA38126.1"/>
    </source>
</evidence>
<sequence>MAAGAGQAPIVTNGIHAAGQPAEVSIGLPHNLGTRIHLHLTILATSIILFLSSATLDGAQAGAAMSSFIYAMPDRYNPSQPLTTSLYTQPSSQDFSARLAKVLVRRTGKLCYVGGSMNLANAVGGGTVDEEMEAFRAIVAVVAAEVTKARNAEE</sequence>